<dbReference type="EMBL" id="CP032317">
    <property type="protein sequence ID" value="AYA38009.1"/>
    <property type="molecule type" value="Genomic_DNA"/>
</dbReference>
<evidence type="ECO:0000313" key="1">
    <source>
        <dbReference type="EMBL" id="AYA38009.1"/>
    </source>
</evidence>
<dbReference type="Gene3D" id="3.90.930.1">
    <property type="match status" value="1"/>
</dbReference>
<dbReference type="OrthoDB" id="8536728at2"/>
<organism evidence="1 2">
    <name type="scientific">Hymenobacter oligotrophus</name>
    <dbReference type="NCBI Taxonomy" id="2319843"/>
    <lineage>
        <taxon>Bacteria</taxon>
        <taxon>Pseudomonadati</taxon>
        <taxon>Bacteroidota</taxon>
        <taxon>Cytophagia</taxon>
        <taxon>Cytophagales</taxon>
        <taxon>Hymenobacteraceae</taxon>
        <taxon>Hymenobacter</taxon>
    </lineage>
</organism>
<evidence type="ECO:0008006" key="3">
    <source>
        <dbReference type="Google" id="ProtNLM"/>
    </source>
</evidence>
<sequence>MLAAALAACQAPRGPVGFWSRNRLDAQQERHGPWRAYFDSAATKLASRGHYRHGRPRGHWRYYAYQGQLDHDDRYRSGGLMLVRHFHANGQVARQGQAHLESDSAVVQYYWFGRWLLYDTIGREIGWELYDKGYRMAQGKGATNVSHKPRSSRQGSK</sequence>
<dbReference type="SUPFAM" id="SSF82185">
    <property type="entry name" value="Histone H3 K4-specific methyltransferase SET7/9 N-terminal domain"/>
    <property type="match status" value="1"/>
</dbReference>
<protein>
    <recommendedName>
        <fullName evidence="3">Toxin-antitoxin system YwqK family antitoxin</fullName>
    </recommendedName>
</protein>
<reference evidence="1 2" key="1">
    <citation type="submission" date="2018-09" db="EMBL/GenBank/DDBJ databases">
        <title>Hymenobacter medium sp. nov., isolated from R2A medium.</title>
        <authorList>
            <person name="Yingchao G."/>
        </authorList>
    </citation>
    <scope>NUCLEOTIDE SEQUENCE [LARGE SCALE GENOMIC DNA]</scope>
    <source>
        <strain evidence="2">sh-6</strain>
    </source>
</reference>
<keyword evidence="2" id="KW-1185">Reference proteome</keyword>
<dbReference type="KEGG" id="hyh:D3Y59_13740"/>
<accession>A0A3B7RBC8</accession>
<name>A0A3B7RBC8_9BACT</name>
<dbReference type="AlphaFoldDB" id="A0A3B7RBC8"/>
<dbReference type="Proteomes" id="UP000262802">
    <property type="component" value="Chromosome"/>
</dbReference>
<evidence type="ECO:0000313" key="2">
    <source>
        <dbReference type="Proteomes" id="UP000262802"/>
    </source>
</evidence>
<gene>
    <name evidence="1" type="ORF">D3Y59_13740</name>
</gene>
<proteinExistence type="predicted"/>